<feature type="region of interest" description="Disordered" evidence="1">
    <location>
        <begin position="1"/>
        <end position="47"/>
    </location>
</feature>
<dbReference type="Proteomes" id="UP001321760">
    <property type="component" value="Unassembled WGS sequence"/>
</dbReference>
<feature type="transmembrane region" description="Helical" evidence="2">
    <location>
        <begin position="121"/>
        <end position="140"/>
    </location>
</feature>
<evidence type="ECO:0000256" key="2">
    <source>
        <dbReference type="SAM" id="Phobius"/>
    </source>
</evidence>
<evidence type="ECO:0000256" key="1">
    <source>
        <dbReference type="SAM" id="MobiDB-lite"/>
    </source>
</evidence>
<dbReference type="EMBL" id="MU865986">
    <property type="protein sequence ID" value="KAK4443836.1"/>
    <property type="molecule type" value="Genomic_DNA"/>
</dbReference>
<evidence type="ECO:0000313" key="3">
    <source>
        <dbReference type="EMBL" id="KAK4443836.1"/>
    </source>
</evidence>
<reference evidence="3" key="2">
    <citation type="submission" date="2023-05" db="EMBL/GenBank/DDBJ databases">
        <authorList>
            <consortium name="Lawrence Berkeley National Laboratory"/>
            <person name="Steindorff A."/>
            <person name="Hensen N."/>
            <person name="Bonometti L."/>
            <person name="Westerberg I."/>
            <person name="Brannstrom I.O."/>
            <person name="Guillou S."/>
            <person name="Cros-Aarteil S."/>
            <person name="Calhoun S."/>
            <person name="Haridas S."/>
            <person name="Kuo A."/>
            <person name="Mondo S."/>
            <person name="Pangilinan J."/>
            <person name="Riley R."/>
            <person name="Labutti K."/>
            <person name="Andreopoulos B."/>
            <person name="Lipzen A."/>
            <person name="Chen C."/>
            <person name="Yanf M."/>
            <person name="Daum C."/>
            <person name="Ng V."/>
            <person name="Clum A."/>
            <person name="Ohm R."/>
            <person name="Martin F."/>
            <person name="Silar P."/>
            <person name="Natvig D."/>
            <person name="Lalanne C."/>
            <person name="Gautier V."/>
            <person name="Ament-Velasquez S.L."/>
            <person name="Kruys A."/>
            <person name="Hutchinson M.I."/>
            <person name="Powell A.J."/>
            <person name="Barry K."/>
            <person name="Miller A.N."/>
            <person name="Grigoriev I.V."/>
            <person name="Debuchy R."/>
            <person name="Gladieux P."/>
            <person name="Thoren M.H."/>
            <person name="Johannesson H."/>
        </authorList>
    </citation>
    <scope>NUCLEOTIDE SEQUENCE</scope>
    <source>
        <strain evidence="3">PSN243</strain>
    </source>
</reference>
<organism evidence="3 4">
    <name type="scientific">Podospora aff. communis PSN243</name>
    <dbReference type="NCBI Taxonomy" id="3040156"/>
    <lineage>
        <taxon>Eukaryota</taxon>
        <taxon>Fungi</taxon>
        <taxon>Dikarya</taxon>
        <taxon>Ascomycota</taxon>
        <taxon>Pezizomycotina</taxon>
        <taxon>Sordariomycetes</taxon>
        <taxon>Sordariomycetidae</taxon>
        <taxon>Sordariales</taxon>
        <taxon>Podosporaceae</taxon>
        <taxon>Podospora</taxon>
    </lineage>
</organism>
<feature type="compositionally biased region" description="Basic and acidic residues" evidence="1">
    <location>
        <begin position="31"/>
        <end position="42"/>
    </location>
</feature>
<keyword evidence="4" id="KW-1185">Reference proteome</keyword>
<proteinExistence type="predicted"/>
<evidence type="ECO:0000313" key="4">
    <source>
        <dbReference type="Proteomes" id="UP001321760"/>
    </source>
</evidence>
<name>A0AAV9G8I1_9PEZI</name>
<accession>A0AAV9G8I1</accession>
<sequence length="238" mass="27266">MRLKGISGYSSHSRQNRRACDRSIKSPPFPRWDRAARQHPSDASRITGAHPKRYLRPWTFSHVFTKLPWQLGGMLLSAYFTVASPTTLWHMLQIWTIRPRVTFFIGNLARVKREWGYMNHALSSVVLELFICAFSTYFVGSLLSHTSKHNGHDKTQWYTVMLAASVVMMVSTAMESLWAVWMVLRFCLTGGRGDWLIWAAYLYSSPEAYCPMYPDFIHVVWILVPVLTTATQAVSGSL</sequence>
<gene>
    <name evidence="3" type="ORF">QBC34DRAFT_385912</name>
</gene>
<keyword evidence="2" id="KW-0472">Membrane</keyword>
<protein>
    <submittedName>
        <fullName evidence="3">Uncharacterized protein</fullName>
    </submittedName>
</protein>
<keyword evidence="2" id="KW-1133">Transmembrane helix</keyword>
<feature type="transmembrane region" description="Helical" evidence="2">
    <location>
        <begin position="160"/>
        <end position="184"/>
    </location>
</feature>
<reference evidence="3" key="1">
    <citation type="journal article" date="2023" name="Mol. Phylogenet. Evol.">
        <title>Genome-scale phylogeny and comparative genomics of the fungal order Sordariales.</title>
        <authorList>
            <person name="Hensen N."/>
            <person name="Bonometti L."/>
            <person name="Westerberg I."/>
            <person name="Brannstrom I.O."/>
            <person name="Guillou S."/>
            <person name="Cros-Aarteil S."/>
            <person name="Calhoun S."/>
            <person name="Haridas S."/>
            <person name="Kuo A."/>
            <person name="Mondo S."/>
            <person name="Pangilinan J."/>
            <person name="Riley R."/>
            <person name="LaButti K."/>
            <person name="Andreopoulos B."/>
            <person name="Lipzen A."/>
            <person name="Chen C."/>
            <person name="Yan M."/>
            <person name="Daum C."/>
            <person name="Ng V."/>
            <person name="Clum A."/>
            <person name="Steindorff A."/>
            <person name="Ohm R.A."/>
            <person name="Martin F."/>
            <person name="Silar P."/>
            <person name="Natvig D.O."/>
            <person name="Lalanne C."/>
            <person name="Gautier V."/>
            <person name="Ament-Velasquez S.L."/>
            <person name="Kruys A."/>
            <person name="Hutchinson M.I."/>
            <person name="Powell A.J."/>
            <person name="Barry K."/>
            <person name="Miller A.N."/>
            <person name="Grigoriev I.V."/>
            <person name="Debuchy R."/>
            <person name="Gladieux P."/>
            <person name="Hiltunen Thoren M."/>
            <person name="Johannesson H."/>
        </authorList>
    </citation>
    <scope>NUCLEOTIDE SEQUENCE</scope>
    <source>
        <strain evidence="3">PSN243</strain>
    </source>
</reference>
<comment type="caution">
    <text evidence="3">The sequence shown here is derived from an EMBL/GenBank/DDBJ whole genome shotgun (WGS) entry which is preliminary data.</text>
</comment>
<dbReference type="AlphaFoldDB" id="A0AAV9G8I1"/>
<keyword evidence="2" id="KW-0812">Transmembrane</keyword>